<dbReference type="EMBL" id="JH000676">
    <property type="protein sequence ID" value="EGV92080.1"/>
    <property type="molecule type" value="Genomic_DNA"/>
</dbReference>
<evidence type="ECO:0000313" key="2">
    <source>
        <dbReference type="Proteomes" id="UP000001075"/>
    </source>
</evidence>
<dbReference type="AlphaFoldDB" id="G3HSV3"/>
<organism evidence="1 2">
    <name type="scientific">Cricetulus griseus</name>
    <name type="common">Chinese hamster</name>
    <name type="synonym">Cricetulus barabensis griseus</name>
    <dbReference type="NCBI Taxonomy" id="10029"/>
    <lineage>
        <taxon>Eukaryota</taxon>
        <taxon>Metazoa</taxon>
        <taxon>Chordata</taxon>
        <taxon>Craniata</taxon>
        <taxon>Vertebrata</taxon>
        <taxon>Euteleostomi</taxon>
        <taxon>Mammalia</taxon>
        <taxon>Eutheria</taxon>
        <taxon>Euarchontoglires</taxon>
        <taxon>Glires</taxon>
        <taxon>Rodentia</taxon>
        <taxon>Myomorpha</taxon>
        <taxon>Muroidea</taxon>
        <taxon>Cricetidae</taxon>
        <taxon>Cricetinae</taxon>
        <taxon>Cricetulus</taxon>
    </lineage>
</organism>
<dbReference type="InParanoid" id="G3HSV3"/>
<gene>
    <name evidence="1" type="ORF">I79_013951</name>
</gene>
<accession>G3HSV3</accession>
<sequence length="145" mass="16650">MSVLDLSLCACFPTSDGLFCWCQYFPIQVACYWLHSPIDLALQAGRGKHNMDLGGGMYPVWFFQLLNAMVNWSQQVALPLQEALREYRSVCSPYMSLEQSVMRVTALLKMFAMEREGGFSHPDFVGNQMTSKERTPYHHFIPQAW</sequence>
<evidence type="ECO:0000313" key="1">
    <source>
        <dbReference type="EMBL" id="EGV92080.1"/>
    </source>
</evidence>
<reference evidence="2" key="1">
    <citation type="journal article" date="2011" name="Nat. Biotechnol.">
        <title>The genomic sequence of the Chinese hamster ovary (CHO)-K1 cell line.</title>
        <authorList>
            <person name="Xu X."/>
            <person name="Nagarajan H."/>
            <person name="Lewis N.E."/>
            <person name="Pan S."/>
            <person name="Cai Z."/>
            <person name="Liu X."/>
            <person name="Chen W."/>
            <person name="Xie M."/>
            <person name="Wang W."/>
            <person name="Hammond S."/>
            <person name="Andersen M.R."/>
            <person name="Neff N."/>
            <person name="Passarelli B."/>
            <person name="Koh W."/>
            <person name="Fan H.C."/>
            <person name="Wang J."/>
            <person name="Gui Y."/>
            <person name="Lee K.H."/>
            <person name="Betenbaugh M.J."/>
            <person name="Quake S.R."/>
            <person name="Famili I."/>
            <person name="Palsson B.O."/>
            <person name="Wang J."/>
        </authorList>
    </citation>
    <scope>NUCLEOTIDE SEQUENCE [LARGE SCALE GENOMIC DNA]</scope>
    <source>
        <strain evidence="2">CHO K1 cell line</strain>
    </source>
</reference>
<protein>
    <submittedName>
        <fullName evidence="1">Uncharacterized protein</fullName>
    </submittedName>
</protein>
<proteinExistence type="predicted"/>
<dbReference type="Proteomes" id="UP000001075">
    <property type="component" value="Unassembled WGS sequence"/>
</dbReference>
<name>G3HSV3_CRIGR</name>